<protein>
    <submittedName>
        <fullName evidence="1">Uncharacterized protein</fullName>
    </submittedName>
</protein>
<dbReference type="AlphaFoldDB" id="M2B3X6"/>
<name>M2B3X6_TREDN</name>
<reference evidence="1 2" key="1">
    <citation type="submission" date="2012-01" db="EMBL/GenBank/DDBJ databases">
        <title>The Genome Sequence of Treponema denticola SP33.</title>
        <authorList>
            <consortium name="The Broad Institute Genome Sequencing Platform"/>
            <person name="Earl A."/>
            <person name="Ward D."/>
            <person name="Feldgarden M."/>
            <person name="Gevers D."/>
            <person name="Blanton J.M."/>
            <person name="Fenno C.J."/>
            <person name="Baranova O.V."/>
            <person name="Mathney J."/>
            <person name="Dewhirst F.E."/>
            <person name="Izard J."/>
            <person name="Young S.K."/>
            <person name="Zeng Q."/>
            <person name="Gargeya S."/>
            <person name="Fitzgerald M."/>
            <person name="Haas B."/>
            <person name="Abouelleil A."/>
            <person name="Alvarado L."/>
            <person name="Arachchi H.M."/>
            <person name="Berlin A."/>
            <person name="Chapman S.B."/>
            <person name="Gearin G."/>
            <person name="Goldberg J."/>
            <person name="Griggs A."/>
            <person name="Gujja S."/>
            <person name="Hansen M."/>
            <person name="Heiman D."/>
            <person name="Howarth C."/>
            <person name="Larimer J."/>
            <person name="Lui A."/>
            <person name="MacDonald P.J.P."/>
            <person name="McCowen C."/>
            <person name="Montmayeur A."/>
            <person name="Murphy C."/>
            <person name="Neiman D."/>
            <person name="Pearson M."/>
            <person name="Priest M."/>
            <person name="Roberts A."/>
            <person name="Saif S."/>
            <person name="Shea T."/>
            <person name="Sisk P."/>
            <person name="Stolte C."/>
            <person name="Sykes S."/>
            <person name="Wortman J."/>
            <person name="Nusbaum C."/>
            <person name="Birren B."/>
        </authorList>
    </citation>
    <scope>NUCLEOTIDE SEQUENCE [LARGE SCALE GENOMIC DNA]</scope>
    <source>
        <strain evidence="1 2">SP33</strain>
    </source>
</reference>
<dbReference type="PATRIC" id="fig|999437.3.peg.2755"/>
<gene>
    <name evidence="1" type="ORF">HMPREF9733_02677</name>
</gene>
<proteinExistence type="predicted"/>
<evidence type="ECO:0000313" key="1">
    <source>
        <dbReference type="EMBL" id="EMB19577.1"/>
    </source>
</evidence>
<dbReference type="EMBL" id="AGDZ01000039">
    <property type="protein sequence ID" value="EMB19577.1"/>
    <property type="molecule type" value="Genomic_DNA"/>
</dbReference>
<dbReference type="HOGENOM" id="CLU_1401904_0_0_12"/>
<dbReference type="Proteomes" id="UP000016183">
    <property type="component" value="Unassembled WGS sequence"/>
</dbReference>
<dbReference type="RefSeq" id="WP_010697676.1">
    <property type="nucleotide sequence ID" value="NZ_KB442455.1"/>
</dbReference>
<sequence>MIMKWTYDKKLVSVIADIENMGDDCICLASEETGLGYNKKVMAVFSNSNSNDEMKKEAIHDLKRIISCCNYFTGIKDVEKWIKENPINIKDKEKKMYKEIFKLKKMLEDENIPFEWEAPHFDGYHLLYPEKENPICSVIEFYGSYGGHHDLLEIMGLMTDVEMLEEQDNVLGYLTAENVFNRIKKHWDMVQKKK</sequence>
<evidence type="ECO:0000313" key="2">
    <source>
        <dbReference type="Proteomes" id="UP000016183"/>
    </source>
</evidence>
<comment type="caution">
    <text evidence="1">The sequence shown here is derived from an EMBL/GenBank/DDBJ whole genome shotgun (WGS) entry which is preliminary data.</text>
</comment>
<organism evidence="1 2">
    <name type="scientific">Treponema denticola SP33</name>
    <dbReference type="NCBI Taxonomy" id="999437"/>
    <lineage>
        <taxon>Bacteria</taxon>
        <taxon>Pseudomonadati</taxon>
        <taxon>Spirochaetota</taxon>
        <taxon>Spirochaetia</taxon>
        <taxon>Spirochaetales</taxon>
        <taxon>Treponemataceae</taxon>
        <taxon>Treponema</taxon>
    </lineage>
</organism>
<accession>M2B3X6</accession>
<dbReference type="OrthoDB" id="365723at2"/>